<feature type="compositionally biased region" description="Low complexity" evidence="1">
    <location>
        <begin position="692"/>
        <end position="705"/>
    </location>
</feature>
<feature type="domain" description="C-type lectin" evidence="3">
    <location>
        <begin position="429"/>
        <end position="560"/>
    </location>
</feature>
<dbReference type="PANTHER" id="PTHR45710">
    <property type="entry name" value="C-TYPE LECTIN DOMAIN-CONTAINING PROTEIN 180"/>
    <property type="match status" value="1"/>
</dbReference>
<dbReference type="Gene3D" id="3.10.100.10">
    <property type="entry name" value="Mannose-Binding Protein A, subunit A"/>
    <property type="match status" value="3"/>
</dbReference>
<gene>
    <name evidence="5" type="primary">LOC105369040</name>
</gene>
<dbReference type="PROSITE" id="PS50041">
    <property type="entry name" value="C_TYPE_LECTIN_2"/>
    <property type="match status" value="3"/>
</dbReference>
<dbReference type="SUPFAM" id="SSF56436">
    <property type="entry name" value="C-type lectin-like"/>
    <property type="match status" value="3"/>
</dbReference>
<protein>
    <submittedName>
        <fullName evidence="5">Uncharacterized protein LOC105369040</fullName>
    </submittedName>
</protein>
<dbReference type="InterPro" id="IPR016187">
    <property type="entry name" value="CTDL_fold"/>
</dbReference>
<evidence type="ECO:0000259" key="3">
    <source>
        <dbReference type="PROSITE" id="PS50041"/>
    </source>
</evidence>
<feature type="compositionally biased region" description="Basic and acidic residues" evidence="1">
    <location>
        <begin position="644"/>
        <end position="666"/>
    </location>
</feature>
<keyword evidence="2" id="KW-0732">Signal</keyword>
<dbReference type="InterPro" id="IPR001304">
    <property type="entry name" value="C-type_lectin-like"/>
</dbReference>
<organism evidence="4 5">
    <name type="scientific">Ceratosolen solmsi marchali</name>
    <dbReference type="NCBI Taxonomy" id="326594"/>
    <lineage>
        <taxon>Eukaryota</taxon>
        <taxon>Metazoa</taxon>
        <taxon>Ecdysozoa</taxon>
        <taxon>Arthropoda</taxon>
        <taxon>Hexapoda</taxon>
        <taxon>Insecta</taxon>
        <taxon>Pterygota</taxon>
        <taxon>Neoptera</taxon>
        <taxon>Endopterygota</taxon>
        <taxon>Hymenoptera</taxon>
        <taxon>Apocrita</taxon>
        <taxon>Proctotrupomorpha</taxon>
        <taxon>Chalcidoidea</taxon>
        <taxon>Agaonidae</taxon>
        <taxon>Agaoninae</taxon>
        <taxon>Ceratosolen</taxon>
    </lineage>
</organism>
<feature type="compositionally biased region" description="Polar residues" evidence="1">
    <location>
        <begin position="681"/>
        <end position="691"/>
    </location>
</feature>
<feature type="compositionally biased region" description="Low complexity" evidence="1">
    <location>
        <begin position="711"/>
        <end position="724"/>
    </location>
</feature>
<reference evidence="5" key="1">
    <citation type="submission" date="2025-08" db="UniProtKB">
        <authorList>
            <consortium name="RefSeq"/>
        </authorList>
    </citation>
    <scope>IDENTIFICATION</scope>
</reference>
<evidence type="ECO:0000256" key="1">
    <source>
        <dbReference type="SAM" id="MobiDB-lite"/>
    </source>
</evidence>
<dbReference type="AlphaFoldDB" id="A0AAJ6YYC0"/>
<dbReference type="PANTHER" id="PTHR45710:SF26">
    <property type="entry name" value="RH26557P"/>
    <property type="match status" value="1"/>
</dbReference>
<feature type="domain" description="C-type lectin" evidence="3">
    <location>
        <begin position="272"/>
        <end position="397"/>
    </location>
</feature>
<evidence type="ECO:0000256" key="2">
    <source>
        <dbReference type="SAM" id="SignalP"/>
    </source>
</evidence>
<dbReference type="Pfam" id="PF00059">
    <property type="entry name" value="Lectin_C"/>
    <property type="match status" value="2"/>
</dbReference>
<feature type="compositionally biased region" description="Low complexity" evidence="1">
    <location>
        <begin position="667"/>
        <end position="680"/>
    </location>
</feature>
<keyword evidence="4" id="KW-1185">Reference proteome</keyword>
<accession>A0AAJ6YYC0</accession>
<name>A0AAJ6YYC0_9HYME</name>
<dbReference type="Proteomes" id="UP000695007">
    <property type="component" value="Unplaced"/>
</dbReference>
<evidence type="ECO:0000313" key="4">
    <source>
        <dbReference type="Proteomes" id="UP000695007"/>
    </source>
</evidence>
<dbReference type="InterPro" id="IPR050828">
    <property type="entry name" value="C-type_lectin/matrix_domain"/>
</dbReference>
<evidence type="ECO:0000313" key="5">
    <source>
        <dbReference type="RefSeq" id="XP_011506587.1"/>
    </source>
</evidence>
<dbReference type="InterPro" id="IPR016186">
    <property type="entry name" value="C-type_lectin-like/link_sf"/>
</dbReference>
<dbReference type="GeneID" id="105369040"/>
<dbReference type="KEGG" id="csol:105369040"/>
<feature type="domain" description="C-type lectin" evidence="3">
    <location>
        <begin position="69"/>
        <end position="221"/>
    </location>
</feature>
<feature type="region of interest" description="Disordered" evidence="1">
    <location>
        <begin position="617"/>
        <end position="724"/>
    </location>
</feature>
<proteinExistence type="predicted"/>
<dbReference type="RefSeq" id="XP_011506587.1">
    <property type="nucleotide sequence ID" value="XM_011508285.1"/>
</dbReference>
<feature type="signal peptide" evidence="2">
    <location>
        <begin position="1"/>
        <end position="25"/>
    </location>
</feature>
<feature type="chain" id="PRO_5042505887" evidence="2">
    <location>
        <begin position="26"/>
        <end position="724"/>
    </location>
</feature>
<dbReference type="SMART" id="SM00034">
    <property type="entry name" value="CLECT"/>
    <property type="match status" value="2"/>
</dbReference>
<dbReference type="CDD" id="cd00037">
    <property type="entry name" value="CLECT"/>
    <property type="match status" value="2"/>
</dbReference>
<sequence length="724" mass="81482">MNIPFLMNSEHLFIYLFICIGLVRRLSTGCLRDDIVERFYYTSESSAEQPMHYETDVQVELLIIGRKVSWMEARMLCPLYSDQSSKASSIDLEALLANPARMKYLAKRRGKTRNNTLAVITDEDQANWLARMLSESNYRYDGLWIGGYRKNKTNGWSWISDGKSKASRVPKKILFESYPSWYHVSSKISSQQNCLLFNRIGHDIPVFIPENCQLRRPFICLRDVKRKLADKISESSSITVDGYRYTLYSVVDDNEVHYVNTGTQRLNGGGITWKDANIECKRRGKELAMIFSNDAATAIADMMLKNRPSMENVWLGGWSLDGGDWIWVPTGSSLSKVKSRSSQYPPWLEGHPIVNSQSVHYQRSSRCLILDRHLCPEQVAPVFLDLDCEKERPFVCQDGKIKDCPMCDIDFNNAQHEQMSRNSGRRSAINNEEFEFSEEDMTYEDAENYCTNRDGQIANILNSKILSTCLEKMSELAISHVWVGGRTVKMDNEWYWVDSNGNELSAKEIGVGGDTWCFGDQNGHLPKAEPNSCLNLDYESRGYPLFYGLPCNSSQIVLCRMPFNRSQNQVTEVRPDEVDTRIIGSLHDPVNKYANKALNTIKEISLIGTDTVSNIIKPNNERKKKGKSPEADSSATTHPANPEPTKETNKNHKDNNEADGKPRETQTETTAASGATTDTANPMSVTTESGDTTVAPTAAPEAVTTMKSAETEAAVSTTTESSSK</sequence>